<dbReference type="OrthoDB" id="5633948at2"/>
<keyword evidence="1" id="KW-0732">Signal</keyword>
<dbReference type="STRING" id="1212491.LFA_2556"/>
<dbReference type="CDD" id="cd02619">
    <property type="entry name" value="Peptidase_C1"/>
    <property type="match status" value="1"/>
</dbReference>
<evidence type="ECO:0000313" key="2">
    <source>
        <dbReference type="EMBL" id="CEG57928.1"/>
    </source>
</evidence>
<protein>
    <recommendedName>
        <fullName evidence="4">Cysteine protease</fullName>
    </recommendedName>
</protein>
<organism evidence="2 3">
    <name type="scientific">Legionella fallonii LLAP-10</name>
    <dbReference type="NCBI Taxonomy" id="1212491"/>
    <lineage>
        <taxon>Bacteria</taxon>
        <taxon>Pseudomonadati</taxon>
        <taxon>Pseudomonadota</taxon>
        <taxon>Gammaproteobacteria</taxon>
        <taxon>Legionellales</taxon>
        <taxon>Legionellaceae</taxon>
        <taxon>Legionella</taxon>
    </lineage>
</organism>
<dbReference type="AlphaFoldDB" id="A0A098G5Z4"/>
<evidence type="ECO:0000256" key="1">
    <source>
        <dbReference type="SAM" id="SignalP"/>
    </source>
</evidence>
<dbReference type="Proteomes" id="UP000032430">
    <property type="component" value="Chromosome I"/>
</dbReference>
<proteinExistence type="predicted"/>
<dbReference type="HOGENOM" id="CLU_760297_0_0_6"/>
<feature type="chain" id="PRO_5001935397" description="Cysteine protease" evidence="1">
    <location>
        <begin position="20"/>
        <end position="360"/>
    </location>
</feature>
<feature type="signal peptide" evidence="1">
    <location>
        <begin position="1"/>
        <end position="19"/>
    </location>
</feature>
<dbReference type="Gene3D" id="3.90.70.10">
    <property type="entry name" value="Cysteine proteinases"/>
    <property type="match status" value="1"/>
</dbReference>
<dbReference type="KEGG" id="lfa:LFA_2556"/>
<evidence type="ECO:0000313" key="3">
    <source>
        <dbReference type="Proteomes" id="UP000032430"/>
    </source>
</evidence>
<dbReference type="InterPro" id="IPR038765">
    <property type="entry name" value="Papain-like_cys_pep_sf"/>
</dbReference>
<evidence type="ECO:0008006" key="4">
    <source>
        <dbReference type="Google" id="ProtNLM"/>
    </source>
</evidence>
<dbReference type="RefSeq" id="WP_045096337.1">
    <property type="nucleotide sequence ID" value="NZ_LN614827.1"/>
</dbReference>
<keyword evidence="3" id="KW-1185">Reference proteome</keyword>
<gene>
    <name evidence="2" type="ORF">LFA_2556</name>
</gene>
<accession>A0A098G5Z4</accession>
<reference evidence="3" key="1">
    <citation type="submission" date="2014-09" db="EMBL/GenBank/DDBJ databases">
        <authorList>
            <person name="Gomez-Valero L."/>
        </authorList>
    </citation>
    <scope>NUCLEOTIDE SEQUENCE [LARGE SCALE GENOMIC DNA]</scope>
    <source>
        <strain evidence="3">ATCC700992</strain>
    </source>
</reference>
<name>A0A098G5Z4_9GAMM</name>
<dbReference type="SUPFAM" id="SSF54001">
    <property type="entry name" value="Cysteine proteinases"/>
    <property type="match status" value="1"/>
</dbReference>
<dbReference type="EMBL" id="LN614827">
    <property type="protein sequence ID" value="CEG57928.1"/>
    <property type="molecule type" value="Genomic_DNA"/>
</dbReference>
<sequence length="360" mass="39826">MNKLINAAILSLSTSLVCASQVTLKGEVDIQLNPKNQYGAVHHLKFRLPKYELSPSAKSYLHEQLKQYPKNSVSNASFSSELPPKIKLGMQLTPVLDQGYHGSCVTFAVTAALDAALGAGDYISQLCNLELGSYLAIHDKIQASGWNGSLAPWVLQQISDYGIISQNYQKLNGCAGVRQYPLDNQTDEGTPMSDTEFMAHSIPLSNLINWEPLLSDEDSFSAQADMDQIIRQIKEELAKGNRLTVGILLDIKNGDAGAVGTNRAYNDTWMLTPEILQDAMNSDIIIAGHELVITGYDDNIEVTDEEGNVNRGVFTLRNSWSRFAGDQGDYYVTYDYIKFLTIEVNAIRMKGRLFESKKTV</sequence>